<dbReference type="EMBL" id="MK697699">
    <property type="protein sequence ID" value="QHR89848.1"/>
    <property type="molecule type" value="Genomic_DNA"/>
</dbReference>
<proteinExistence type="predicted"/>
<evidence type="ECO:0000313" key="1">
    <source>
        <dbReference type="EMBL" id="QHR89848.1"/>
    </source>
</evidence>
<gene>
    <name evidence="1" type="primary">orf03893</name>
    <name evidence="1" type="ORF">Q903MT_gene3870</name>
</gene>
<protein>
    <submittedName>
        <fullName evidence="1">Uncharacterized protein</fullName>
    </submittedName>
</protein>
<accession>A0A6B9XS75</accession>
<reference evidence="1" key="1">
    <citation type="submission" date="2019-03" db="EMBL/GenBank/DDBJ databases">
        <title>Largest Complete Mitochondrial Genome of a Gymnosperm, Sitka Spruce (Picea sitchensis), Indicates Complex Physical Structure.</title>
        <authorList>
            <person name="Jackman S.D."/>
            <person name="Coombe L."/>
            <person name="Warren R."/>
            <person name="Kirk H."/>
            <person name="Trinh E."/>
            <person name="McLeod T."/>
            <person name="Pleasance S."/>
            <person name="Pandoh P."/>
            <person name="Zhao Y."/>
            <person name="Coope R."/>
            <person name="Bousquet J."/>
            <person name="Bohlmann J.C."/>
            <person name="Jones S.J.M."/>
            <person name="Birol I."/>
        </authorList>
    </citation>
    <scope>NUCLEOTIDE SEQUENCE</scope>
    <source>
        <strain evidence="1">Q903</strain>
    </source>
</reference>
<organism evidence="1">
    <name type="scientific">Picea sitchensis</name>
    <name type="common">Sitka spruce</name>
    <name type="synonym">Pinus sitchensis</name>
    <dbReference type="NCBI Taxonomy" id="3332"/>
    <lineage>
        <taxon>Eukaryota</taxon>
        <taxon>Viridiplantae</taxon>
        <taxon>Streptophyta</taxon>
        <taxon>Embryophyta</taxon>
        <taxon>Tracheophyta</taxon>
        <taxon>Spermatophyta</taxon>
        <taxon>Pinopsida</taxon>
        <taxon>Pinidae</taxon>
        <taxon>Conifers I</taxon>
        <taxon>Pinales</taxon>
        <taxon>Pinaceae</taxon>
        <taxon>Picea</taxon>
    </lineage>
</organism>
<geneLocation type="mitochondrion" evidence="1"/>
<keyword evidence="1" id="KW-0496">Mitochondrion</keyword>
<dbReference type="AlphaFoldDB" id="A0A6B9XS75"/>
<sequence>MLTLLLVMDQRLLHHDLINIDQDHNQELEQLLTLYYN</sequence>
<name>A0A6B9XS75_PICSI</name>